<protein>
    <recommendedName>
        <fullName evidence="1">DNA-binding phage zinc finger domain-containing protein</fullName>
    </recommendedName>
</protein>
<dbReference type="Pfam" id="PF24623">
    <property type="entry name" value="Phage_zn_bind_8"/>
    <property type="match status" value="1"/>
</dbReference>
<dbReference type="EMBL" id="ON755187">
    <property type="protein sequence ID" value="UVF61792.1"/>
    <property type="molecule type" value="Genomic_DNA"/>
</dbReference>
<dbReference type="InterPro" id="IPR056911">
    <property type="entry name" value="Phage_Znf_bind_put"/>
</dbReference>
<proteinExistence type="predicted"/>
<feature type="domain" description="DNA-binding phage zinc finger" evidence="1">
    <location>
        <begin position="5"/>
        <end position="40"/>
    </location>
</feature>
<keyword evidence="3" id="KW-1185">Reference proteome</keyword>
<evidence type="ECO:0000259" key="1">
    <source>
        <dbReference type="Pfam" id="PF24623"/>
    </source>
</evidence>
<gene>
    <name evidence="2" type="primary">89</name>
    <name evidence="2" type="ORF">SEA_NOVASHARKS_89</name>
</gene>
<evidence type="ECO:0000313" key="2">
    <source>
        <dbReference type="EMBL" id="UVF61792.1"/>
    </source>
</evidence>
<accession>A0A9E7Q979</accession>
<evidence type="ECO:0000313" key="3">
    <source>
        <dbReference type="Proteomes" id="UP001059901"/>
    </source>
</evidence>
<organism evidence="2 3">
    <name type="scientific">Gordonia phage NovaSharks</name>
    <dbReference type="NCBI Taxonomy" id="2927258"/>
    <lineage>
        <taxon>Viruses</taxon>
        <taxon>Duplodnaviria</taxon>
        <taxon>Heunggongvirae</taxon>
        <taxon>Uroviricota</taxon>
        <taxon>Caudoviricetes</taxon>
        <taxon>Dovevirinae</taxon>
        <taxon>Lambovirus</taxon>
        <taxon>Lambovirus novasharks</taxon>
    </lineage>
</organism>
<sequence length="93" mass="10298">MDSRLEVRCPRCKAKPGDWCTGRFPKYGDHVHCARTSLAVRMWNLATEAWDHKQSIAEGATNVAYHNAQFTKKMARLGKMRDGTGGDCAASLG</sequence>
<name>A0A9E7Q979_9CAUD</name>
<dbReference type="Proteomes" id="UP001059901">
    <property type="component" value="Segment"/>
</dbReference>
<reference evidence="2 3" key="1">
    <citation type="submission" date="2022-06" db="EMBL/GenBank/DDBJ databases">
        <authorList>
            <person name="Ballarin S.Y."/>
            <person name="Balusa N.G."/>
            <person name="Bell M.S."/>
            <person name="Caballero S.M."/>
            <person name="Chan J."/>
            <person name="Farez M.P."/>
            <person name="Guillen-Tapia A."/>
            <person name="Pierre-Louis N.T."/>
            <person name="Polishuk V.D."/>
            <person name="Soni B."/>
            <person name="Torruellas Garcia J."/>
            <person name="Crump K.E."/>
            <person name="Garlena R.A."/>
            <person name="Russell D.A."/>
            <person name="Jacobs-Sera D."/>
            <person name="Hatfull G.F."/>
        </authorList>
    </citation>
    <scope>NUCLEOTIDE SEQUENCE [LARGE SCALE GENOMIC DNA]</scope>
</reference>